<dbReference type="CDD" id="cd08982">
    <property type="entry name" value="GH43-like"/>
    <property type="match status" value="1"/>
</dbReference>
<keyword evidence="3 4" id="KW-0326">Glycosidase</keyword>
<protein>
    <submittedName>
        <fullName evidence="6">Family 43 glycosylhydrolase</fullName>
    </submittedName>
</protein>
<dbReference type="PROSITE" id="PS50022">
    <property type="entry name" value="FA58C_3"/>
    <property type="match status" value="1"/>
</dbReference>
<reference evidence="7" key="1">
    <citation type="journal article" date="2019" name="Int. J. Syst. Evol. Microbiol.">
        <title>The Global Catalogue of Microorganisms (GCM) 10K type strain sequencing project: providing services to taxonomists for standard genome sequencing and annotation.</title>
        <authorList>
            <consortium name="The Broad Institute Genomics Platform"/>
            <consortium name="The Broad Institute Genome Sequencing Center for Infectious Disease"/>
            <person name="Wu L."/>
            <person name="Ma J."/>
        </authorList>
    </citation>
    <scope>NUCLEOTIDE SEQUENCE [LARGE SCALE GENOMIC DNA]</scope>
    <source>
        <strain evidence="7">JCM 18959</strain>
    </source>
</reference>
<organism evidence="6 7">
    <name type="scientific">Microbacterium yannicii</name>
    <dbReference type="NCBI Taxonomy" id="671622"/>
    <lineage>
        <taxon>Bacteria</taxon>
        <taxon>Bacillati</taxon>
        <taxon>Actinomycetota</taxon>
        <taxon>Actinomycetes</taxon>
        <taxon>Micrococcales</taxon>
        <taxon>Microbacteriaceae</taxon>
        <taxon>Microbacterium</taxon>
    </lineage>
</organism>
<dbReference type="RefSeq" id="WP_194414722.1">
    <property type="nucleotide sequence ID" value="NZ_JADIJF010000002.1"/>
</dbReference>
<keyword evidence="7" id="KW-1185">Reference proteome</keyword>
<gene>
    <name evidence="6" type="ORF">GCM10025760_21210</name>
</gene>
<name>A0ABP9M7S8_9MICO</name>
<evidence type="ECO:0000259" key="5">
    <source>
        <dbReference type="PROSITE" id="PS50022"/>
    </source>
</evidence>
<dbReference type="EMBL" id="BAABKZ010000002">
    <property type="protein sequence ID" value="GAA5092471.1"/>
    <property type="molecule type" value="Genomic_DNA"/>
</dbReference>
<evidence type="ECO:0000313" key="6">
    <source>
        <dbReference type="EMBL" id="GAA5092471.1"/>
    </source>
</evidence>
<sequence length="594" mass="65935">MTRVWSNPLDLSYRYQDVRFSGWVGGVHLGDPRRSIHREAADPSIVRYQGRYFLFASMSRGYWHSDDLAEWHYRPTEKLPPFDYAPDVREIDGALIISASRKTGNSPFFRSVDPLADDFAEVAPGTFSFWDPSIFQDDDGRIYLYWGCDNVQPLYGLELDSGLEPIGQPVPLAASDVERRGWERTGEDYVVPEPKTERERMVAQFAGRAPYIEGAWMTKVGDTYYLQYAAPGTQWNTYADGYLTSDSPLGPFTYSSSSPFSSKPGGFMTGAGHGSTFQDEWGNWWHAATMRISVNDVFERRMGIFPAGFDEDGVLFCNQSFADYPLVVPDGAFDPRARLEPEWMLLSYRASAKASSTAPGHDAALATDEDARDWWASTAPGVGEWLAVDLGQAQHVHAVQVNLADQALADTAPPLDVGADSGHTWRGIYETHTPAAFLLEGSLDGETWETLHDGSVSGEDRPHALVILDRPKMLRHVRVTAQTLPFDGAFAVSGLRVFGRGEGEAPPQVSPQAARIDARTARLSWTPAPAAMGYNVRYGSHPDKLYRSWLLYERDHLDVPSLNADEQTWFAVDSFNENGVTRGEPVLAVAIDAP</sequence>
<proteinExistence type="inferred from homology"/>
<dbReference type="SUPFAM" id="SSF75005">
    <property type="entry name" value="Arabinanase/levansucrase/invertase"/>
    <property type="match status" value="1"/>
</dbReference>
<accession>A0ABP9M7S8</accession>
<dbReference type="Pfam" id="PF04616">
    <property type="entry name" value="Glyco_hydro_43"/>
    <property type="match status" value="1"/>
</dbReference>
<evidence type="ECO:0000256" key="2">
    <source>
        <dbReference type="ARBA" id="ARBA00022801"/>
    </source>
</evidence>
<dbReference type="InterPro" id="IPR023296">
    <property type="entry name" value="Glyco_hydro_beta-prop_sf"/>
</dbReference>
<dbReference type="PANTHER" id="PTHR42812">
    <property type="entry name" value="BETA-XYLOSIDASE"/>
    <property type="match status" value="1"/>
</dbReference>
<dbReference type="Gene3D" id="2.115.10.20">
    <property type="entry name" value="Glycosyl hydrolase domain, family 43"/>
    <property type="match status" value="1"/>
</dbReference>
<dbReference type="PANTHER" id="PTHR42812:SF14">
    <property type="entry name" value="SECRETED PROTEIN"/>
    <property type="match status" value="1"/>
</dbReference>
<evidence type="ECO:0000256" key="3">
    <source>
        <dbReference type="ARBA" id="ARBA00023295"/>
    </source>
</evidence>
<evidence type="ECO:0000256" key="1">
    <source>
        <dbReference type="ARBA" id="ARBA00009865"/>
    </source>
</evidence>
<comment type="caution">
    <text evidence="6">The sequence shown here is derived from an EMBL/GenBank/DDBJ whole genome shotgun (WGS) entry which is preliminary data.</text>
</comment>
<evidence type="ECO:0000256" key="4">
    <source>
        <dbReference type="RuleBase" id="RU361187"/>
    </source>
</evidence>
<dbReference type="InterPro" id="IPR008979">
    <property type="entry name" value="Galactose-bd-like_sf"/>
</dbReference>
<dbReference type="InterPro" id="IPR051795">
    <property type="entry name" value="Glycosyl_Hydrlase_43"/>
</dbReference>
<keyword evidence="2 4" id="KW-0378">Hydrolase</keyword>
<evidence type="ECO:0000313" key="7">
    <source>
        <dbReference type="Proteomes" id="UP001501407"/>
    </source>
</evidence>
<comment type="similarity">
    <text evidence="1 4">Belongs to the glycosyl hydrolase 43 family.</text>
</comment>
<dbReference type="SUPFAM" id="SSF49785">
    <property type="entry name" value="Galactose-binding domain-like"/>
    <property type="match status" value="1"/>
</dbReference>
<dbReference type="InterPro" id="IPR000421">
    <property type="entry name" value="FA58C"/>
</dbReference>
<dbReference type="Gene3D" id="2.60.120.260">
    <property type="entry name" value="Galactose-binding domain-like"/>
    <property type="match status" value="1"/>
</dbReference>
<dbReference type="Proteomes" id="UP001501407">
    <property type="component" value="Unassembled WGS sequence"/>
</dbReference>
<feature type="domain" description="F5/8 type C" evidence="5">
    <location>
        <begin position="332"/>
        <end position="500"/>
    </location>
</feature>
<dbReference type="InterPro" id="IPR006710">
    <property type="entry name" value="Glyco_hydro_43"/>
</dbReference>